<evidence type="ECO:0000256" key="14">
    <source>
        <dbReference type="ARBA" id="ARBA00048173"/>
    </source>
</evidence>
<dbReference type="InterPro" id="IPR036875">
    <property type="entry name" value="Znf_CCHC_sf"/>
</dbReference>
<evidence type="ECO:0000256" key="17">
    <source>
        <dbReference type="SAM" id="MobiDB-lite"/>
    </source>
</evidence>
<dbReference type="InterPro" id="IPR057670">
    <property type="entry name" value="SH3_retrovirus"/>
</dbReference>
<keyword evidence="12" id="KW-0239">DNA-directed DNA polymerase</keyword>
<dbReference type="InterPro" id="IPR025724">
    <property type="entry name" value="GAG-pre-integrase_dom"/>
</dbReference>
<keyword evidence="13" id="KW-0233">DNA recombination</keyword>
<keyword evidence="9" id="KW-0694">RNA-binding</keyword>
<feature type="compositionally biased region" description="Low complexity" evidence="17">
    <location>
        <begin position="220"/>
        <end position="233"/>
    </location>
</feature>
<dbReference type="OrthoDB" id="7691805at2759"/>
<dbReference type="PROSITE" id="PS50994">
    <property type="entry name" value="INTEGRASE"/>
    <property type="match status" value="1"/>
</dbReference>
<evidence type="ECO:0000313" key="20">
    <source>
        <dbReference type="EMBL" id="THH14813.1"/>
    </source>
</evidence>
<organism evidence="20 21">
    <name type="scientific">Bondarzewia mesenterica</name>
    <dbReference type="NCBI Taxonomy" id="1095465"/>
    <lineage>
        <taxon>Eukaryota</taxon>
        <taxon>Fungi</taxon>
        <taxon>Dikarya</taxon>
        <taxon>Basidiomycota</taxon>
        <taxon>Agaricomycotina</taxon>
        <taxon>Agaricomycetes</taxon>
        <taxon>Russulales</taxon>
        <taxon>Bondarzewiaceae</taxon>
        <taxon>Bondarzewia</taxon>
    </lineage>
</organism>
<feature type="region of interest" description="Disordered" evidence="17">
    <location>
        <begin position="281"/>
        <end position="305"/>
    </location>
</feature>
<dbReference type="GO" id="GO:0008270">
    <property type="term" value="F:zinc ion binding"/>
    <property type="evidence" value="ECO:0007669"/>
    <property type="project" value="UniProtKB-KW"/>
</dbReference>
<dbReference type="PANTHER" id="PTHR42648:SF11">
    <property type="entry name" value="TRANSPOSON TY4-P GAG-POL POLYPROTEIN"/>
    <property type="match status" value="1"/>
</dbReference>
<evidence type="ECO:0000256" key="11">
    <source>
        <dbReference type="ARBA" id="ARBA00022918"/>
    </source>
</evidence>
<dbReference type="SUPFAM" id="SSF53098">
    <property type="entry name" value="Ribonuclease H-like"/>
    <property type="match status" value="1"/>
</dbReference>
<dbReference type="SMART" id="SM00343">
    <property type="entry name" value="ZnF_C2HC"/>
    <property type="match status" value="1"/>
</dbReference>
<keyword evidence="5" id="KW-0479">Metal-binding</keyword>
<dbReference type="AlphaFoldDB" id="A0A4V3XET1"/>
<evidence type="ECO:0000256" key="4">
    <source>
        <dbReference type="ARBA" id="ARBA00022722"/>
    </source>
</evidence>
<keyword evidence="6" id="KW-0255">Endonuclease</keyword>
<keyword evidence="16" id="KW-0862">Zinc</keyword>
<evidence type="ECO:0000256" key="8">
    <source>
        <dbReference type="ARBA" id="ARBA00022842"/>
    </source>
</evidence>
<dbReference type="GO" id="GO:0006310">
    <property type="term" value="P:DNA recombination"/>
    <property type="evidence" value="ECO:0007669"/>
    <property type="project" value="UniProtKB-KW"/>
</dbReference>
<feature type="compositionally biased region" description="Pro residues" evidence="17">
    <location>
        <begin position="763"/>
        <end position="788"/>
    </location>
</feature>
<protein>
    <recommendedName>
        <fullName evidence="22">CCHC-type domain-containing protein</fullName>
    </recommendedName>
</protein>
<dbReference type="GO" id="GO:0006397">
    <property type="term" value="P:mRNA processing"/>
    <property type="evidence" value="ECO:0007669"/>
    <property type="project" value="UniProtKB-KW"/>
</dbReference>
<evidence type="ECO:0000256" key="10">
    <source>
        <dbReference type="ARBA" id="ARBA00022908"/>
    </source>
</evidence>
<keyword evidence="21" id="KW-1185">Reference proteome</keyword>
<evidence type="ECO:0000256" key="5">
    <source>
        <dbReference type="ARBA" id="ARBA00022723"/>
    </source>
</evidence>
<keyword evidence="4" id="KW-0540">Nuclease</keyword>
<comment type="catalytic activity">
    <reaction evidence="15">
        <text>DNA(n) + a 2'-deoxyribonucleoside 5'-triphosphate = DNA(n+1) + diphosphate</text>
        <dbReference type="Rhea" id="RHEA:22508"/>
        <dbReference type="Rhea" id="RHEA-COMP:17339"/>
        <dbReference type="Rhea" id="RHEA-COMP:17340"/>
        <dbReference type="ChEBI" id="CHEBI:33019"/>
        <dbReference type="ChEBI" id="CHEBI:61560"/>
        <dbReference type="ChEBI" id="CHEBI:173112"/>
        <dbReference type="EC" id="2.7.7.7"/>
    </reaction>
</comment>
<dbReference type="PROSITE" id="PS50158">
    <property type="entry name" value="ZF_CCHC"/>
    <property type="match status" value="1"/>
</dbReference>
<keyword evidence="16" id="KW-0863">Zinc-finger</keyword>
<feature type="compositionally biased region" description="Basic and acidic residues" evidence="17">
    <location>
        <begin position="294"/>
        <end position="304"/>
    </location>
</feature>
<feature type="compositionally biased region" description="Basic and acidic residues" evidence="17">
    <location>
        <begin position="727"/>
        <end position="736"/>
    </location>
</feature>
<keyword evidence="12" id="KW-0808">Transferase</keyword>
<evidence type="ECO:0000259" key="19">
    <source>
        <dbReference type="PROSITE" id="PS50994"/>
    </source>
</evidence>
<dbReference type="InterPro" id="IPR001584">
    <property type="entry name" value="Integrase_cat-core"/>
</dbReference>
<dbReference type="Proteomes" id="UP000310158">
    <property type="component" value="Unassembled WGS sequence"/>
</dbReference>
<dbReference type="GO" id="GO:0005634">
    <property type="term" value="C:nucleus"/>
    <property type="evidence" value="ECO:0007669"/>
    <property type="project" value="UniProtKB-ARBA"/>
</dbReference>
<evidence type="ECO:0000256" key="9">
    <source>
        <dbReference type="ARBA" id="ARBA00022884"/>
    </source>
</evidence>
<evidence type="ECO:0000256" key="7">
    <source>
        <dbReference type="ARBA" id="ARBA00022801"/>
    </source>
</evidence>
<dbReference type="EMBL" id="SGPL01000248">
    <property type="protein sequence ID" value="THH14813.1"/>
    <property type="molecule type" value="Genomic_DNA"/>
</dbReference>
<keyword evidence="10" id="KW-0229">DNA integration</keyword>
<dbReference type="GO" id="GO:0032196">
    <property type="term" value="P:transposition"/>
    <property type="evidence" value="ECO:0007669"/>
    <property type="project" value="UniProtKB-KW"/>
</dbReference>
<feature type="region of interest" description="Disordered" evidence="17">
    <location>
        <begin position="207"/>
        <end position="255"/>
    </location>
</feature>
<dbReference type="PANTHER" id="PTHR42648">
    <property type="entry name" value="TRANSPOSASE, PUTATIVE-RELATED"/>
    <property type="match status" value="1"/>
</dbReference>
<reference evidence="20 21" key="1">
    <citation type="submission" date="2019-02" db="EMBL/GenBank/DDBJ databases">
        <title>Genome sequencing of the rare red list fungi Bondarzewia mesenterica.</title>
        <authorList>
            <person name="Buettner E."/>
            <person name="Kellner H."/>
        </authorList>
    </citation>
    <scope>NUCLEOTIDE SEQUENCE [LARGE SCALE GENOMIC DNA]</scope>
    <source>
        <strain evidence="20 21">DSM 108281</strain>
    </source>
</reference>
<dbReference type="Pfam" id="PF13976">
    <property type="entry name" value="gag_pre-integrs"/>
    <property type="match status" value="1"/>
</dbReference>
<evidence type="ECO:0000259" key="18">
    <source>
        <dbReference type="PROSITE" id="PS50158"/>
    </source>
</evidence>
<dbReference type="Pfam" id="PF14223">
    <property type="entry name" value="Retrotran_gag_2"/>
    <property type="match status" value="1"/>
</dbReference>
<keyword evidence="7" id="KW-0378">Hydrolase</keyword>
<evidence type="ECO:0000256" key="2">
    <source>
        <dbReference type="ARBA" id="ARBA00022664"/>
    </source>
</evidence>
<feature type="compositionally biased region" description="Low complexity" evidence="17">
    <location>
        <begin position="742"/>
        <end position="762"/>
    </location>
</feature>
<feature type="region of interest" description="Disordered" evidence="17">
    <location>
        <begin position="725"/>
        <end position="788"/>
    </location>
</feature>
<proteinExistence type="predicted"/>
<evidence type="ECO:0000256" key="12">
    <source>
        <dbReference type="ARBA" id="ARBA00022932"/>
    </source>
</evidence>
<comment type="catalytic activity">
    <reaction evidence="14">
        <text>DNA(n) + a 2'-deoxyribonucleoside 5'-triphosphate = DNA(n+1) + diphosphate</text>
        <dbReference type="Rhea" id="RHEA:22508"/>
        <dbReference type="Rhea" id="RHEA-COMP:17339"/>
        <dbReference type="Rhea" id="RHEA-COMP:17340"/>
        <dbReference type="ChEBI" id="CHEBI:33019"/>
        <dbReference type="ChEBI" id="CHEBI:61560"/>
        <dbReference type="ChEBI" id="CHEBI:173112"/>
        <dbReference type="EC" id="2.7.7.49"/>
    </reaction>
</comment>
<dbReference type="Pfam" id="PF25597">
    <property type="entry name" value="SH3_retrovirus"/>
    <property type="match status" value="1"/>
</dbReference>
<dbReference type="GO" id="GO:0015074">
    <property type="term" value="P:DNA integration"/>
    <property type="evidence" value="ECO:0007669"/>
    <property type="project" value="UniProtKB-KW"/>
</dbReference>
<sequence>MLPLSETELELLEKWEKDERTAQYLLVQRIPDSTVVRIRKLSEVTDQWAAIISEYTLKGAYAQTEMRRTFMEMRCDANGDVQNFLDDLRTKREELAACGVEIDTKDYRSTIIASIPDKLSDFASSLIASAQLFNPITELDPDVIIRQISDEYECRKAKKPSASRSSGSKSAKKDNDEAMMVSPGKRKSGWKPRGACWNCGEKGHLRDKCPHPLKSSKSNGGDARGSARASGTANTVVDCDSEKNGEEGDGDSYFSDSEVEEVDWVSWEHERVPEDVAVDGASLASPQNAAPLSDAERVPVHGTEDPENAASAITVEDDIDLPRKKLYDSGATRHISPYRSDFERFEMIPSSRSRRRTSRRSTLWVPATLSSRCQTECASRSSVSLKSYIRPRLGTPSSPLVGSTSSVFPPLFAGGACVIHAPSGERVGIVPCTKRGLYRVVHDSSAHEEASAAEKLTIMEFHRQMGHVSPSTAKRLVEKGFVMGVKLVDTASGDPLFCESCVFAKAHRKPVPKTREGERAKTFGGEVHSDLWGPVRVTTLSGRRYYVSFTDDKMRITHLYLLRTKFKTFPAYKKFEALCKTQHNAAVQILHSDHGGEYTGTDFVNHLECAGTKQKLTVHDTPQQNGVAEHLNRMLMEKVRAMLHASQLPHFLWGEAALTGRKPDLTGVREWGSRVWVHDTSGSKLDPRAHEGRWVGVDEVVKGCRVYWPQSKTVSVERNVYFAPPSERLEGEHGDMDLPGETVSTPSPVNSVPTPAQPTLKPEMPPTTPPAPAILSPPAPAPAPDPRS</sequence>
<evidence type="ECO:0008006" key="22">
    <source>
        <dbReference type="Google" id="ProtNLM"/>
    </source>
</evidence>
<evidence type="ECO:0000313" key="21">
    <source>
        <dbReference type="Proteomes" id="UP000310158"/>
    </source>
</evidence>
<name>A0A4V3XET1_9AGAM</name>
<evidence type="ECO:0000256" key="6">
    <source>
        <dbReference type="ARBA" id="ARBA00022759"/>
    </source>
</evidence>
<dbReference type="GO" id="GO:0016787">
    <property type="term" value="F:hydrolase activity"/>
    <property type="evidence" value="ECO:0007669"/>
    <property type="project" value="UniProtKB-KW"/>
</dbReference>
<feature type="domain" description="Integrase catalytic" evidence="19">
    <location>
        <begin position="508"/>
        <end position="693"/>
    </location>
</feature>
<feature type="domain" description="CCHC-type" evidence="18">
    <location>
        <begin position="196"/>
        <end position="210"/>
    </location>
</feature>
<evidence type="ECO:0000256" key="13">
    <source>
        <dbReference type="ARBA" id="ARBA00023172"/>
    </source>
</evidence>
<dbReference type="InterPro" id="IPR036397">
    <property type="entry name" value="RNaseH_sf"/>
</dbReference>
<dbReference type="GO" id="GO:0004519">
    <property type="term" value="F:endonuclease activity"/>
    <property type="evidence" value="ECO:0007669"/>
    <property type="project" value="UniProtKB-KW"/>
</dbReference>
<dbReference type="GO" id="GO:0003887">
    <property type="term" value="F:DNA-directed DNA polymerase activity"/>
    <property type="evidence" value="ECO:0007669"/>
    <property type="project" value="UniProtKB-KW"/>
</dbReference>
<evidence type="ECO:0000256" key="1">
    <source>
        <dbReference type="ARBA" id="ARBA00022578"/>
    </source>
</evidence>
<accession>A0A4V3XET1</accession>
<keyword evidence="1" id="KW-0815">Transposition</keyword>
<evidence type="ECO:0000256" key="16">
    <source>
        <dbReference type="PROSITE-ProRule" id="PRU00047"/>
    </source>
</evidence>
<feature type="region of interest" description="Disordered" evidence="17">
    <location>
        <begin position="155"/>
        <end position="193"/>
    </location>
</feature>
<dbReference type="Gene3D" id="3.30.420.10">
    <property type="entry name" value="Ribonuclease H-like superfamily/Ribonuclease H"/>
    <property type="match status" value="1"/>
</dbReference>
<dbReference type="GO" id="GO:0003723">
    <property type="term" value="F:RNA binding"/>
    <property type="evidence" value="ECO:0007669"/>
    <property type="project" value="UniProtKB-KW"/>
</dbReference>
<dbReference type="InterPro" id="IPR001878">
    <property type="entry name" value="Znf_CCHC"/>
</dbReference>
<keyword evidence="11" id="KW-0695">RNA-directed DNA polymerase</keyword>
<dbReference type="InterPro" id="IPR039537">
    <property type="entry name" value="Retrotran_Ty1/copia-like"/>
</dbReference>
<dbReference type="SUPFAM" id="SSF57756">
    <property type="entry name" value="Retrovirus zinc finger-like domains"/>
    <property type="match status" value="1"/>
</dbReference>
<evidence type="ECO:0000256" key="15">
    <source>
        <dbReference type="ARBA" id="ARBA00049244"/>
    </source>
</evidence>
<comment type="caution">
    <text evidence="20">The sequence shown here is derived from an EMBL/GenBank/DDBJ whole genome shotgun (WGS) entry which is preliminary data.</text>
</comment>
<gene>
    <name evidence="20" type="ORF">EW146_g5572</name>
</gene>
<dbReference type="InterPro" id="IPR012337">
    <property type="entry name" value="RNaseH-like_sf"/>
</dbReference>
<dbReference type="GO" id="GO:0003964">
    <property type="term" value="F:RNA-directed DNA polymerase activity"/>
    <property type="evidence" value="ECO:0007669"/>
    <property type="project" value="UniProtKB-KW"/>
</dbReference>
<keyword evidence="3" id="KW-0548">Nucleotidyltransferase</keyword>
<keyword evidence="8" id="KW-0460">Magnesium</keyword>
<keyword evidence="2" id="KW-0507">mRNA processing</keyword>
<evidence type="ECO:0000256" key="3">
    <source>
        <dbReference type="ARBA" id="ARBA00022695"/>
    </source>
</evidence>